<sequence length="129" mass="14707">MSSIYTDHEFIFGFPTFYSTKVWSNQDVSKTSVASSLRQKAAIKKPYTRRIVDMFRYSFQKMRAAYADYGHEMSITFYTDHVKGDQAFDGPLKDVKPTIVDEMNGTGSNSCNHLQLPKDVDPTFIATLI</sequence>
<accession>A0A8H7R421</accession>
<dbReference type="EMBL" id="JAEPRD010000047">
    <property type="protein sequence ID" value="KAG2204079.1"/>
    <property type="molecule type" value="Genomic_DNA"/>
</dbReference>
<protein>
    <submittedName>
        <fullName evidence="1">Uncharacterized protein</fullName>
    </submittedName>
</protein>
<keyword evidence="2" id="KW-1185">Reference proteome</keyword>
<reference evidence="1" key="1">
    <citation type="submission" date="2020-12" db="EMBL/GenBank/DDBJ databases">
        <title>Metabolic potential, ecology and presence of endohyphal bacteria is reflected in genomic diversity of Mucoromycotina.</title>
        <authorList>
            <person name="Muszewska A."/>
            <person name="Okrasinska A."/>
            <person name="Steczkiewicz K."/>
            <person name="Drgas O."/>
            <person name="Orlowska M."/>
            <person name="Perlinska-Lenart U."/>
            <person name="Aleksandrzak-Piekarczyk T."/>
            <person name="Szatraj K."/>
            <person name="Zielenkiewicz U."/>
            <person name="Pilsyk S."/>
            <person name="Malc E."/>
            <person name="Mieczkowski P."/>
            <person name="Kruszewska J.S."/>
            <person name="Biernat P."/>
            <person name="Pawlowska J."/>
        </authorList>
    </citation>
    <scope>NUCLEOTIDE SEQUENCE</scope>
    <source>
        <strain evidence="1">WA0000017839</strain>
    </source>
</reference>
<evidence type="ECO:0000313" key="1">
    <source>
        <dbReference type="EMBL" id="KAG2204079.1"/>
    </source>
</evidence>
<gene>
    <name evidence="1" type="ORF">INT47_007073</name>
</gene>
<proteinExistence type="predicted"/>
<name>A0A8H7R421_9FUNG</name>
<organism evidence="1 2">
    <name type="scientific">Mucor saturninus</name>
    <dbReference type="NCBI Taxonomy" id="64648"/>
    <lineage>
        <taxon>Eukaryota</taxon>
        <taxon>Fungi</taxon>
        <taxon>Fungi incertae sedis</taxon>
        <taxon>Mucoromycota</taxon>
        <taxon>Mucoromycotina</taxon>
        <taxon>Mucoromycetes</taxon>
        <taxon>Mucorales</taxon>
        <taxon>Mucorineae</taxon>
        <taxon>Mucoraceae</taxon>
        <taxon>Mucor</taxon>
    </lineage>
</organism>
<evidence type="ECO:0000313" key="2">
    <source>
        <dbReference type="Proteomes" id="UP000603453"/>
    </source>
</evidence>
<comment type="caution">
    <text evidence="1">The sequence shown here is derived from an EMBL/GenBank/DDBJ whole genome shotgun (WGS) entry which is preliminary data.</text>
</comment>
<dbReference type="Proteomes" id="UP000603453">
    <property type="component" value="Unassembled WGS sequence"/>
</dbReference>
<dbReference type="AlphaFoldDB" id="A0A8H7R421"/>